<gene>
    <name evidence="9" type="ORF">DPCES_2590</name>
</gene>
<accession>A0A098B284</accession>
<feature type="transmembrane region" description="Helical" evidence="8">
    <location>
        <begin position="200"/>
        <end position="216"/>
    </location>
</feature>
<organism evidence="9">
    <name type="scientific">Desulfitobacterium hafniense</name>
    <name type="common">Desulfitobacterium frappieri</name>
    <dbReference type="NCBI Taxonomy" id="49338"/>
    <lineage>
        <taxon>Bacteria</taxon>
        <taxon>Bacillati</taxon>
        <taxon>Bacillota</taxon>
        <taxon>Clostridia</taxon>
        <taxon>Eubacteriales</taxon>
        <taxon>Desulfitobacteriaceae</taxon>
        <taxon>Desulfitobacterium</taxon>
    </lineage>
</organism>
<protein>
    <submittedName>
        <fullName evidence="9">Branched-chain amino acid transport protein AzlC</fullName>
    </submittedName>
</protein>
<feature type="transmembrane region" description="Helical" evidence="8">
    <location>
        <begin position="222"/>
        <end position="240"/>
    </location>
</feature>
<sequence length="267" mass="29410">MELNGKSRGGEQASMQDKIKALKAAFPYTLPVMTGYLFLGMAFGILLNSKGYHFGWAILMSVFIYAGSMQYVAINLLTIAFNPLNAFIMTLMVNARHLFYGLSLLGKYSETGRKKPYLIFGLTDETFSILCATNPPQGVNRGWFMFFVTILNHSYWIAACAMGGILGSMVSFNTKGIDFVMTALFVVIFLEQWKSQKQHAPALIGLGASVLCLWVFGPEHFIIPAMAAIIGILSLFRKPLENLCKSEGVSMPDGAKTAPMAIKEEQV</sequence>
<feature type="transmembrane region" description="Helical" evidence="8">
    <location>
        <begin position="25"/>
        <end position="47"/>
    </location>
</feature>
<feature type="transmembrane region" description="Helical" evidence="8">
    <location>
        <begin position="86"/>
        <end position="105"/>
    </location>
</feature>
<dbReference type="GO" id="GO:0005886">
    <property type="term" value="C:plasma membrane"/>
    <property type="evidence" value="ECO:0007669"/>
    <property type="project" value="UniProtKB-SubCell"/>
</dbReference>
<dbReference type="AlphaFoldDB" id="A0A098B284"/>
<dbReference type="PANTHER" id="PTHR34979">
    <property type="entry name" value="INNER MEMBRANE PROTEIN YGAZ"/>
    <property type="match status" value="1"/>
</dbReference>
<evidence type="ECO:0000256" key="2">
    <source>
        <dbReference type="ARBA" id="ARBA00010735"/>
    </source>
</evidence>
<dbReference type="Pfam" id="PF03591">
    <property type="entry name" value="AzlC"/>
    <property type="match status" value="1"/>
</dbReference>
<evidence type="ECO:0000256" key="5">
    <source>
        <dbReference type="ARBA" id="ARBA00022692"/>
    </source>
</evidence>
<evidence type="ECO:0000313" key="9">
    <source>
        <dbReference type="EMBL" id="CDX02477.1"/>
    </source>
</evidence>
<feature type="transmembrane region" description="Helical" evidence="8">
    <location>
        <begin position="54"/>
        <end position="74"/>
    </location>
</feature>
<feature type="transmembrane region" description="Helical" evidence="8">
    <location>
        <begin position="143"/>
        <end position="170"/>
    </location>
</feature>
<keyword evidence="3" id="KW-0813">Transport</keyword>
<evidence type="ECO:0000256" key="8">
    <source>
        <dbReference type="SAM" id="Phobius"/>
    </source>
</evidence>
<dbReference type="EMBL" id="LK996017">
    <property type="protein sequence ID" value="CDX02477.1"/>
    <property type="molecule type" value="Genomic_DNA"/>
</dbReference>
<dbReference type="InterPro" id="IPR011606">
    <property type="entry name" value="Brnchd-chn_aa_trnsp_permease"/>
</dbReference>
<reference evidence="9" key="1">
    <citation type="submission" date="2014-07" db="EMBL/GenBank/DDBJ databases">
        <authorList>
            <person name="Hornung V.Bastian."/>
        </authorList>
    </citation>
    <scope>NUCLEOTIDE SEQUENCE</scope>
    <source>
        <strain evidence="9">PCE-S</strain>
    </source>
</reference>
<keyword evidence="6 8" id="KW-1133">Transmembrane helix</keyword>
<dbReference type="GO" id="GO:1903785">
    <property type="term" value="P:L-valine transmembrane transport"/>
    <property type="evidence" value="ECO:0007669"/>
    <property type="project" value="TreeGrafter"/>
</dbReference>
<proteinExistence type="inferred from homology"/>
<keyword evidence="4" id="KW-1003">Cell membrane</keyword>
<comment type="similarity">
    <text evidence="2">Belongs to the AzlC family.</text>
</comment>
<evidence type="ECO:0000256" key="6">
    <source>
        <dbReference type="ARBA" id="ARBA00022989"/>
    </source>
</evidence>
<name>A0A098B284_DESHA</name>
<dbReference type="PATRIC" id="fig|49338.4.peg.2780"/>
<keyword evidence="5 8" id="KW-0812">Transmembrane</keyword>
<keyword evidence="7 8" id="KW-0472">Membrane</keyword>
<feature type="transmembrane region" description="Helical" evidence="8">
    <location>
        <begin position="176"/>
        <end position="193"/>
    </location>
</feature>
<evidence type="ECO:0000256" key="1">
    <source>
        <dbReference type="ARBA" id="ARBA00004651"/>
    </source>
</evidence>
<evidence type="ECO:0000256" key="7">
    <source>
        <dbReference type="ARBA" id="ARBA00023136"/>
    </source>
</evidence>
<evidence type="ECO:0000256" key="3">
    <source>
        <dbReference type="ARBA" id="ARBA00022448"/>
    </source>
</evidence>
<evidence type="ECO:0000256" key="4">
    <source>
        <dbReference type="ARBA" id="ARBA00022475"/>
    </source>
</evidence>
<comment type="subcellular location">
    <subcellularLocation>
        <location evidence="1">Cell membrane</location>
        <topology evidence="1">Multi-pass membrane protein</topology>
    </subcellularLocation>
</comment>
<dbReference type="PANTHER" id="PTHR34979:SF1">
    <property type="entry name" value="INNER MEMBRANE PROTEIN YGAZ"/>
    <property type="match status" value="1"/>
</dbReference>